<accession>A0A7K0DA30</accession>
<gene>
    <name evidence="2" type="ORF">NRB20_55870</name>
</gene>
<dbReference type="RefSeq" id="WP_153414049.1">
    <property type="nucleotide sequence ID" value="NZ_WEGK01000013.1"/>
</dbReference>
<feature type="transmembrane region" description="Helical" evidence="1">
    <location>
        <begin position="128"/>
        <end position="148"/>
    </location>
</feature>
<evidence type="ECO:0000313" key="2">
    <source>
        <dbReference type="EMBL" id="MQY22469.1"/>
    </source>
</evidence>
<name>A0A7K0DA30_9NOCA</name>
<keyword evidence="1" id="KW-0812">Transmembrane</keyword>
<feature type="transmembrane region" description="Helical" evidence="1">
    <location>
        <begin position="22"/>
        <end position="42"/>
    </location>
</feature>
<feature type="transmembrane region" description="Helical" evidence="1">
    <location>
        <begin position="154"/>
        <end position="176"/>
    </location>
</feature>
<evidence type="ECO:0000256" key="1">
    <source>
        <dbReference type="SAM" id="Phobius"/>
    </source>
</evidence>
<feature type="transmembrane region" description="Helical" evidence="1">
    <location>
        <begin position="49"/>
        <end position="71"/>
    </location>
</feature>
<dbReference type="EMBL" id="WEGK01000013">
    <property type="protein sequence ID" value="MQY22469.1"/>
    <property type="molecule type" value="Genomic_DNA"/>
</dbReference>
<comment type="caution">
    <text evidence="2">The sequence shown here is derived from an EMBL/GenBank/DDBJ whole genome shotgun (WGS) entry which is preliminary data.</text>
</comment>
<evidence type="ECO:0000313" key="3">
    <source>
        <dbReference type="Proteomes" id="UP000438448"/>
    </source>
</evidence>
<keyword evidence="1" id="KW-0472">Membrane</keyword>
<keyword evidence="3" id="KW-1185">Reference proteome</keyword>
<dbReference type="Proteomes" id="UP000438448">
    <property type="component" value="Unassembled WGS sequence"/>
</dbReference>
<reference evidence="2 3" key="1">
    <citation type="submission" date="2019-10" db="EMBL/GenBank/DDBJ databases">
        <title>Nocardia macrotermitis sp. nov. and Nocardia aurantia sp. nov., isolated from the gut of fungus growing-termite Macrotermes natalensis.</title>
        <authorList>
            <person name="Benndorf R."/>
            <person name="Schwitalla J."/>
            <person name="Martin K."/>
            <person name="De Beer W."/>
            <person name="Kaster A.-K."/>
            <person name="Vollmers J."/>
            <person name="Poulsen M."/>
            <person name="Beemelmanns C."/>
        </authorList>
    </citation>
    <scope>NUCLEOTIDE SEQUENCE [LARGE SCALE GENOMIC DNA]</scope>
    <source>
        <strain evidence="2 3">RB20</strain>
    </source>
</reference>
<sequence length="200" mass="20425">MNPTPLIGGFVPLAVFASLDGVIRVDSAAVVATTVALVVAMLTSERKIASVPVAQSVIFAAVAGLAFGGGASAQHFLATYGCCITFMLLAVFMLGTVLFVPFTATIARYCTPAQDGAQFVDADRRISAAWGLAVLIIGLADLGAATALPNGGKVLVGVLLWCGAVALAVAALGYTWRVVADVRARLVREMGVRGDAVMVG</sequence>
<proteinExistence type="predicted"/>
<protein>
    <submittedName>
        <fullName evidence="2">Uncharacterized protein</fullName>
    </submittedName>
</protein>
<keyword evidence="1" id="KW-1133">Transmembrane helix</keyword>
<organism evidence="2 3">
    <name type="scientific">Nocardia macrotermitis</name>
    <dbReference type="NCBI Taxonomy" id="2585198"/>
    <lineage>
        <taxon>Bacteria</taxon>
        <taxon>Bacillati</taxon>
        <taxon>Actinomycetota</taxon>
        <taxon>Actinomycetes</taxon>
        <taxon>Mycobacteriales</taxon>
        <taxon>Nocardiaceae</taxon>
        <taxon>Nocardia</taxon>
    </lineage>
</organism>
<dbReference type="AlphaFoldDB" id="A0A7K0DA30"/>
<feature type="transmembrane region" description="Helical" evidence="1">
    <location>
        <begin position="77"/>
        <end position="107"/>
    </location>
</feature>